<dbReference type="EMBL" id="JACSQY010000003">
    <property type="protein sequence ID" value="MBD7907818.1"/>
    <property type="molecule type" value="Genomic_DNA"/>
</dbReference>
<name>A0ABR8PI40_9BACL</name>
<gene>
    <name evidence="2" type="ORF">H9659_05715</name>
</gene>
<dbReference type="InterPro" id="IPR000182">
    <property type="entry name" value="GNAT_dom"/>
</dbReference>
<dbReference type="Gene3D" id="3.40.630.30">
    <property type="match status" value="1"/>
</dbReference>
<dbReference type="InterPro" id="IPR016181">
    <property type="entry name" value="Acyl_CoA_acyltransferase"/>
</dbReference>
<dbReference type="SUPFAM" id="SSF55729">
    <property type="entry name" value="Acyl-CoA N-acyltransferases (Nat)"/>
    <property type="match status" value="1"/>
</dbReference>
<feature type="domain" description="N-acetyltransferase" evidence="1">
    <location>
        <begin position="12"/>
        <end position="178"/>
    </location>
</feature>
<dbReference type="Proteomes" id="UP000659496">
    <property type="component" value="Unassembled WGS sequence"/>
</dbReference>
<dbReference type="RefSeq" id="WP_191688974.1">
    <property type="nucleotide sequence ID" value="NZ_JACSQY010000003.1"/>
</dbReference>
<evidence type="ECO:0000313" key="3">
    <source>
        <dbReference type="Proteomes" id="UP000659496"/>
    </source>
</evidence>
<sequence>MNSVTLKDGTSLPVVKLTKSDLPEIKLLQTKVIEHLTDKTFLQPLTDEEFEYILEGNGVLVGVHAEGNLIAFRALLDPGDDPEHLGEDAGIPQEQWSSVLYSEITNVDPAFQGNGLQRQLGKVVMEEVDTEQYTYVCSTVAPFNIASIKDKLELGMHIAALRVKYETLTRYIMMKNLATEAAVTNNDPIEVGMGETTEQQKLLQAGWIGTSIQLREEGYTVTYKKRKR</sequence>
<dbReference type="PROSITE" id="PS51186">
    <property type="entry name" value="GNAT"/>
    <property type="match status" value="1"/>
</dbReference>
<protein>
    <submittedName>
        <fullName evidence="2">GNAT family N-acetyltransferase</fullName>
    </submittedName>
</protein>
<proteinExistence type="predicted"/>
<comment type="caution">
    <text evidence="2">The sequence shown here is derived from an EMBL/GenBank/DDBJ whole genome shotgun (WGS) entry which is preliminary data.</text>
</comment>
<evidence type="ECO:0000259" key="1">
    <source>
        <dbReference type="PROSITE" id="PS51186"/>
    </source>
</evidence>
<keyword evidence="3" id="KW-1185">Reference proteome</keyword>
<reference evidence="2 3" key="1">
    <citation type="submission" date="2020-08" db="EMBL/GenBank/DDBJ databases">
        <title>A Genomic Blueprint of the Chicken Gut Microbiome.</title>
        <authorList>
            <person name="Gilroy R."/>
            <person name="Ravi A."/>
            <person name="Getino M."/>
            <person name="Pursley I."/>
            <person name="Horton D.L."/>
            <person name="Alikhan N.-F."/>
            <person name="Baker D."/>
            <person name="Gharbi K."/>
            <person name="Hall N."/>
            <person name="Watson M."/>
            <person name="Adriaenssens E.M."/>
            <person name="Foster-Nyarko E."/>
            <person name="Jarju S."/>
            <person name="Secka A."/>
            <person name="Antonio M."/>
            <person name="Oren A."/>
            <person name="Chaudhuri R."/>
            <person name="La Ragione R.M."/>
            <person name="Hildebrand F."/>
            <person name="Pallen M.J."/>
        </authorList>
    </citation>
    <scope>NUCLEOTIDE SEQUENCE [LARGE SCALE GENOMIC DNA]</scope>
    <source>
        <strain evidence="2 3">Sa3CUA8</strain>
    </source>
</reference>
<organism evidence="2 3">
    <name type="scientific">Sporosarcina gallistercoris</name>
    <dbReference type="NCBI Taxonomy" id="2762245"/>
    <lineage>
        <taxon>Bacteria</taxon>
        <taxon>Bacillati</taxon>
        <taxon>Bacillota</taxon>
        <taxon>Bacilli</taxon>
        <taxon>Bacillales</taxon>
        <taxon>Caryophanaceae</taxon>
        <taxon>Sporosarcina</taxon>
    </lineage>
</organism>
<evidence type="ECO:0000313" key="2">
    <source>
        <dbReference type="EMBL" id="MBD7907818.1"/>
    </source>
</evidence>
<accession>A0ABR8PI40</accession>